<keyword evidence="2" id="KW-1185">Reference proteome</keyword>
<proteinExistence type="predicted"/>
<sequence length="723" mass="82910">MTVSPFPRIERVAVLLSPVLFIMAGWLVFCSAADARPLSVGIIAPPSLLAAPVARNTVDDTLRLMKKGFPDARITLNDSKASIRLVLPTLPQSTTESLRDSTAQSYTWNSRHVRDATVLTLSATTAAGISNGLYGLLQERLGYRFIHPRQTIVPRHATWPLTSRFRWSATPRFASRGFHLHTLHPTELATQLHDPSYPGALADVKEYIDWLARNGQNTMQFFLLRGVDRDRWPPHARAFVEYAHQRGIAVGVEISLSMLQQQAFQTVKLLRPFYRRQIDRNLDWLFQVPWDFVTLESATGEHLPRIDRLAPSLRNHAAEQVIKRHGARFFHATHVIRPGAQEANGTPPPVDDLPRDCGILVHTVMCYSASEEKAPVYGNTNQRFMLKLAEQESRRRETWYWPESSYWVAFDNSVPQMLLPYLSARHHDMMTMERLGVTGHLTFTSGWEWGNWLTDWSIARWSWRHASSGRDEATSPLSVLGDLFPDRRLRQLWQEALTLQEHYLKERELLRYTAALAPFSEMPWPLNKPFQPEPPFRYGELIASKRSTALPAATVADLEEFSRQMERLALEIRRESKRFVTTVPNGKEGLRGISRELERSLTATALRAGHRALTIRAIMAQRQLPREKRPGAGALRLLARAAAVRERALVLVKEQEAGYRYPVSLVARKRTDLTAYGFGYLYPVSELHFWKREEEQARRLRFDALFMNLWDFRRTLGLESLLF</sequence>
<name>Q39VL1_GEOMG</name>
<evidence type="ECO:0000313" key="1">
    <source>
        <dbReference type="EMBL" id="ABB31713.1"/>
    </source>
</evidence>
<dbReference type="Proteomes" id="UP000007073">
    <property type="component" value="Chromosome"/>
</dbReference>
<dbReference type="AlphaFoldDB" id="Q39VL1"/>
<accession>Q39VL1</accession>
<reference evidence="1 2" key="1">
    <citation type="submission" date="2005-10" db="EMBL/GenBank/DDBJ databases">
        <title>Complete sequence of Geobacter metallireducens GS-15.</title>
        <authorList>
            <consortium name="US DOE Joint Genome Institute"/>
            <person name="Copeland A."/>
            <person name="Lucas S."/>
            <person name="Lapidus A."/>
            <person name="Barry K."/>
            <person name="Detter J.C."/>
            <person name="Glavina T."/>
            <person name="Hammon N."/>
            <person name="Israni S."/>
            <person name="Pitluck S."/>
            <person name="Di Bartolo G."/>
            <person name="Chain P."/>
            <person name="Schmutz J."/>
            <person name="Larimer F."/>
            <person name="Land M."/>
            <person name="Kyrpides N."/>
            <person name="Ivanova N."/>
            <person name="Richardson P."/>
        </authorList>
    </citation>
    <scope>NUCLEOTIDE SEQUENCE [LARGE SCALE GENOMIC DNA]</scope>
    <source>
        <strain evidence="2">ATCC 53774 / DSM 7210 / GS-15</strain>
    </source>
</reference>
<reference evidence="1 2" key="2">
    <citation type="journal article" date="2009" name="BMC Microbiol.">
        <title>The genome sequence of Geobacter metallireducens: features of metabolism, physiology and regulation common and dissimilar to Geobacter sulfurreducens.</title>
        <authorList>
            <person name="Aklujkar M."/>
            <person name="Krushkal J."/>
            <person name="DiBartolo G."/>
            <person name="Lapidus A."/>
            <person name="Land M.L."/>
            <person name="Lovley D.R."/>
        </authorList>
    </citation>
    <scope>NUCLEOTIDE SEQUENCE [LARGE SCALE GENOMIC DNA]</scope>
    <source>
        <strain evidence="2">ATCC 53774 / DSM 7210 / GS-15</strain>
    </source>
</reference>
<organism evidence="1 2">
    <name type="scientific">Geobacter metallireducens (strain ATCC 53774 / DSM 7210 / GS-15)</name>
    <dbReference type="NCBI Taxonomy" id="269799"/>
    <lineage>
        <taxon>Bacteria</taxon>
        <taxon>Pseudomonadati</taxon>
        <taxon>Thermodesulfobacteriota</taxon>
        <taxon>Desulfuromonadia</taxon>
        <taxon>Geobacterales</taxon>
        <taxon>Geobacteraceae</taxon>
        <taxon>Geobacter</taxon>
    </lineage>
</organism>
<dbReference type="STRING" id="269799.Gmet_1479"/>
<evidence type="ECO:0000313" key="2">
    <source>
        <dbReference type="Proteomes" id="UP000007073"/>
    </source>
</evidence>
<dbReference type="eggNOG" id="ENOG502Z8IY">
    <property type="taxonomic scope" value="Bacteria"/>
</dbReference>
<dbReference type="HOGENOM" id="CLU_382554_0_0_7"/>
<protein>
    <submittedName>
        <fullName evidence="1">Uncharacterized protein</fullName>
    </submittedName>
</protein>
<dbReference type="EMBL" id="CP000148">
    <property type="protein sequence ID" value="ABB31713.1"/>
    <property type="molecule type" value="Genomic_DNA"/>
</dbReference>
<dbReference type="KEGG" id="gme:Gmet_1479"/>
<gene>
    <name evidence="1" type="ordered locus">Gmet_1479</name>
</gene>